<dbReference type="InterPro" id="IPR011008">
    <property type="entry name" value="Dimeric_a/b-barrel"/>
</dbReference>
<proteinExistence type="predicted"/>
<dbReference type="AlphaFoldDB" id="A0A7W6GGE4"/>
<sequence length="99" mass="10619">MITMYVTYAGDAETPFDRAHWISVHLPLVQECWGPYGLERVAGFFPQGIGGGLIAIATCDFRDRAAMDAALASPGTARVMADVDLVTPVKPQRSVAVPL</sequence>
<dbReference type="GO" id="GO:0016491">
    <property type="term" value="F:oxidoreductase activity"/>
    <property type="evidence" value="ECO:0007669"/>
    <property type="project" value="InterPro"/>
</dbReference>
<dbReference type="RefSeq" id="WP_183396117.1">
    <property type="nucleotide sequence ID" value="NZ_JACIDR010000005.1"/>
</dbReference>
<dbReference type="InterPro" id="IPR009799">
    <property type="entry name" value="EthD_dom"/>
</dbReference>
<dbReference type="EMBL" id="JACIDR010000005">
    <property type="protein sequence ID" value="MBB3974270.1"/>
    <property type="molecule type" value="Genomic_DNA"/>
</dbReference>
<name>A0A7W6GGE4_9HYPH</name>
<reference evidence="1 2" key="1">
    <citation type="submission" date="2020-08" db="EMBL/GenBank/DDBJ databases">
        <title>Genomic Encyclopedia of Type Strains, Phase IV (KMG-IV): sequencing the most valuable type-strain genomes for metagenomic binning, comparative biology and taxonomic classification.</title>
        <authorList>
            <person name="Goeker M."/>
        </authorList>
    </citation>
    <scope>NUCLEOTIDE SEQUENCE [LARGE SCALE GENOMIC DNA]</scope>
    <source>
        <strain evidence="1 2">DSM 25481</strain>
    </source>
</reference>
<dbReference type="PANTHER" id="PTHR40260">
    <property type="entry name" value="BLR8190 PROTEIN"/>
    <property type="match status" value="1"/>
</dbReference>
<dbReference type="SUPFAM" id="SSF54909">
    <property type="entry name" value="Dimeric alpha+beta barrel"/>
    <property type="match status" value="1"/>
</dbReference>
<dbReference type="PANTHER" id="PTHR40260:SF2">
    <property type="entry name" value="BLR8190 PROTEIN"/>
    <property type="match status" value="1"/>
</dbReference>
<protein>
    <submittedName>
        <fullName evidence="1">Uncharacterized protein (TIGR02118 family)</fullName>
    </submittedName>
</protein>
<keyword evidence="2" id="KW-1185">Reference proteome</keyword>
<evidence type="ECO:0000313" key="2">
    <source>
        <dbReference type="Proteomes" id="UP000528964"/>
    </source>
</evidence>
<comment type="caution">
    <text evidence="1">The sequence shown here is derived from an EMBL/GenBank/DDBJ whole genome shotgun (WGS) entry which is preliminary data.</text>
</comment>
<dbReference type="NCBIfam" id="TIGR02118">
    <property type="entry name" value="EthD family reductase"/>
    <property type="match status" value="1"/>
</dbReference>
<dbReference type="Proteomes" id="UP000528964">
    <property type="component" value="Unassembled WGS sequence"/>
</dbReference>
<organism evidence="1 2">
    <name type="scientific">Hansschlegelia beijingensis</name>
    <dbReference type="NCBI Taxonomy" id="1133344"/>
    <lineage>
        <taxon>Bacteria</taxon>
        <taxon>Pseudomonadati</taxon>
        <taxon>Pseudomonadota</taxon>
        <taxon>Alphaproteobacteria</taxon>
        <taxon>Hyphomicrobiales</taxon>
        <taxon>Methylopilaceae</taxon>
        <taxon>Hansschlegelia</taxon>
    </lineage>
</organism>
<dbReference type="Gene3D" id="3.30.70.100">
    <property type="match status" value="1"/>
</dbReference>
<accession>A0A7W6GGE4</accession>
<evidence type="ECO:0000313" key="1">
    <source>
        <dbReference type="EMBL" id="MBB3974270.1"/>
    </source>
</evidence>
<gene>
    <name evidence="1" type="ORF">GGR24_002951</name>
</gene>